<evidence type="ECO:0000313" key="2">
    <source>
        <dbReference type="Proteomes" id="UP000830671"/>
    </source>
</evidence>
<sequence>MQSAEKSEISKKNLCRVHSEKNVFRPSKFPCRPSSIQTSRTFWSPSRATPGMPVCHDALRTTLPQSGHQGLEPNFEYLRDLYENRHSGAEDDMSVLDSGYMYVSIGPPSQQTKRMPVKPDTEVAGHAEGIGDAFAGDVSGRLAPHYPVKPNAYMYILMAMLCYALHCESDRREEEKQIRSTYYYASSRMAWLDAFALWQRVAHHHRPMESDLRCRLTGIEELAHSVECGNRPGRCQGCVDVPTAHASEAA</sequence>
<dbReference type="Proteomes" id="UP000830671">
    <property type="component" value="Chromosome 4"/>
</dbReference>
<dbReference type="GeneID" id="73341250"/>
<dbReference type="RefSeq" id="XP_049143383.1">
    <property type="nucleotide sequence ID" value="XM_049286240.1"/>
</dbReference>
<gene>
    <name evidence="1" type="ORF">CLUP02_07245</name>
</gene>
<name>A0A9Q8WFS9_9PEZI</name>
<proteinExistence type="predicted"/>
<dbReference type="KEGG" id="clup:CLUP02_07245"/>
<keyword evidence="2" id="KW-1185">Reference proteome</keyword>
<dbReference type="AlphaFoldDB" id="A0A9Q8WFS9"/>
<dbReference type="EMBL" id="CP019476">
    <property type="protein sequence ID" value="UQC81759.1"/>
    <property type="molecule type" value="Genomic_DNA"/>
</dbReference>
<accession>A0A9Q8WFS9</accession>
<reference evidence="1" key="1">
    <citation type="journal article" date="2021" name="Mol. Plant Microbe Interact.">
        <title>Complete Genome Sequence of the Plant-Pathogenic Fungus Colletotrichum lupini.</title>
        <authorList>
            <person name="Baroncelli R."/>
            <person name="Pensec F."/>
            <person name="Da Lio D."/>
            <person name="Boufleur T."/>
            <person name="Vicente I."/>
            <person name="Sarrocco S."/>
            <person name="Picot A."/>
            <person name="Baraldi E."/>
            <person name="Sukno S."/>
            <person name="Thon M."/>
            <person name="Le Floch G."/>
        </authorList>
    </citation>
    <scope>NUCLEOTIDE SEQUENCE</scope>
    <source>
        <strain evidence="1">IMI 504893</strain>
    </source>
</reference>
<protein>
    <submittedName>
        <fullName evidence="1">Uncharacterized protein</fullName>
    </submittedName>
</protein>
<organism evidence="1 2">
    <name type="scientific">Colletotrichum lupini</name>
    <dbReference type="NCBI Taxonomy" id="145971"/>
    <lineage>
        <taxon>Eukaryota</taxon>
        <taxon>Fungi</taxon>
        <taxon>Dikarya</taxon>
        <taxon>Ascomycota</taxon>
        <taxon>Pezizomycotina</taxon>
        <taxon>Sordariomycetes</taxon>
        <taxon>Hypocreomycetidae</taxon>
        <taxon>Glomerellales</taxon>
        <taxon>Glomerellaceae</taxon>
        <taxon>Colletotrichum</taxon>
        <taxon>Colletotrichum acutatum species complex</taxon>
    </lineage>
</organism>
<evidence type="ECO:0000313" key="1">
    <source>
        <dbReference type="EMBL" id="UQC81759.1"/>
    </source>
</evidence>